<reference evidence="1" key="1">
    <citation type="journal article" date="2021" name="Front. Microbiol.">
        <title>Comprehensive Comparative Genomics and Phenotyping of Methylobacterium Species.</title>
        <authorList>
            <person name="Alessa O."/>
            <person name="Ogura Y."/>
            <person name="Fujitani Y."/>
            <person name="Takami H."/>
            <person name="Hayashi T."/>
            <person name="Sahin N."/>
            <person name="Tani A."/>
        </authorList>
    </citation>
    <scope>NUCLEOTIDE SEQUENCE</scope>
    <source>
        <strain evidence="1">DSM 14458</strain>
    </source>
</reference>
<name>A0ABQ4V5C4_9HYPH</name>
<sequence length="78" mass="8407">MAVGRESRCTASLRLIGKPGRSSLSDEPVAPRWPARPHNGVAFVVAGEMSVSKIWMADVTLGLAPALCRERNPDRLPP</sequence>
<evidence type="ECO:0000313" key="1">
    <source>
        <dbReference type="EMBL" id="GJE78272.1"/>
    </source>
</evidence>
<organism evidence="1 2">
    <name type="scientific">Methylorubrum suomiense</name>
    <dbReference type="NCBI Taxonomy" id="144191"/>
    <lineage>
        <taxon>Bacteria</taxon>
        <taxon>Pseudomonadati</taxon>
        <taxon>Pseudomonadota</taxon>
        <taxon>Alphaproteobacteria</taxon>
        <taxon>Hyphomicrobiales</taxon>
        <taxon>Methylobacteriaceae</taxon>
        <taxon>Methylorubrum</taxon>
    </lineage>
</organism>
<dbReference type="EMBL" id="BPRE01000022">
    <property type="protein sequence ID" value="GJE78272.1"/>
    <property type="molecule type" value="Genomic_DNA"/>
</dbReference>
<reference evidence="1" key="2">
    <citation type="submission" date="2021-08" db="EMBL/GenBank/DDBJ databases">
        <authorList>
            <person name="Tani A."/>
            <person name="Ola A."/>
            <person name="Ogura Y."/>
            <person name="Katsura K."/>
            <person name="Hayashi T."/>
        </authorList>
    </citation>
    <scope>NUCLEOTIDE SEQUENCE</scope>
    <source>
        <strain evidence="1">DSM 14458</strain>
    </source>
</reference>
<comment type="caution">
    <text evidence="1">The sequence shown here is derived from an EMBL/GenBank/DDBJ whole genome shotgun (WGS) entry which is preliminary data.</text>
</comment>
<dbReference type="Proteomes" id="UP001055093">
    <property type="component" value="Unassembled WGS sequence"/>
</dbReference>
<proteinExistence type="predicted"/>
<gene>
    <name evidence="1" type="ORF">BGCPKDLD_4887</name>
</gene>
<protein>
    <submittedName>
        <fullName evidence="1">Uncharacterized protein</fullName>
    </submittedName>
</protein>
<evidence type="ECO:0000313" key="2">
    <source>
        <dbReference type="Proteomes" id="UP001055093"/>
    </source>
</evidence>
<accession>A0ABQ4V5C4</accession>
<keyword evidence="2" id="KW-1185">Reference proteome</keyword>